<feature type="non-terminal residue" evidence="2">
    <location>
        <position position="1"/>
    </location>
</feature>
<dbReference type="AlphaFoldDB" id="A0A0P6JRQ9"/>
<name>A0A0P6JRQ9_AEDAE</name>
<sequence length="86" mass="9548">HFRIRISCGRYDDTVCPGKSRKFPLRKDPGPTENRAQTPSTHSTEEGPKNLCSGVTYVESVTSISWILGYCSFLLYTCTVLGCNLS</sequence>
<feature type="region of interest" description="Disordered" evidence="1">
    <location>
        <begin position="18"/>
        <end position="50"/>
    </location>
</feature>
<organism evidence="2">
    <name type="scientific">Aedes aegypti</name>
    <name type="common">Yellowfever mosquito</name>
    <name type="synonym">Culex aegypti</name>
    <dbReference type="NCBI Taxonomy" id="7159"/>
    <lineage>
        <taxon>Eukaryota</taxon>
        <taxon>Metazoa</taxon>
        <taxon>Ecdysozoa</taxon>
        <taxon>Arthropoda</taxon>
        <taxon>Hexapoda</taxon>
        <taxon>Insecta</taxon>
        <taxon>Pterygota</taxon>
        <taxon>Neoptera</taxon>
        <taxon>Endopterygota</taxon>
        <taxon>Diptera</taxon>
        <taxon>Nematocera</taxon>
        <taxon>Culicoidea</taxon>
        <taxon>Culicidae</taxon>
        <taxon>Culicinae</taxon>
        <taxon>Aedini</taxon>
        <taxon>Aedes</taxon>
        <taxon>Stegomyia</taxon>
    </lineage>
</organism>
<reference evidence="2" key="1">
    <citation type="journal article" date="2016" name="PLoS ONE">
        <title>A Deep Insight into the Sialome of Male and Female Aedes aegypti Mosquitoes.</title>
        <authorList>
            <person name="Ribeiro J.M."/>
            <person name="Martin-Martin I."/>
            <person name="Arca B."/>
            <person name="Calvo E."/>
        </authorList>
    </citation>
    <scope>NUCLEOTIDE SEQUENCE</scope>
    <source>
        <strain evidence="2">Liverpool</strain>
        <tissue evidence="2">Salivary glands</tissue>
    </source>
</reference>
<evidence type="ECO:0000313" key="2">
    <source>
        <dbReference type="EMBL" id="JAN94857.1"/>
    </source>
</evidence>
<protein>
    <submittedName>
        <fullName evidence="2">Uncharacterized protein</fullName>
    </submittedName>
</protein>
<proteinExistence type="evidence at transcript level"/>
<accession>A0A0P6JRQ9</accession>
<dbReference type="EMBL" id="GDUN01001062">
    <property type="protein sequence ID" value="JAN94857.1"/>
    <property type="molecule type" value="mRNA"/>
</dbReference>
<evidence type="ECO:0000256" key="1">
    <source>
        <dbReference type="SAM" id="MobiDB-lite"/>
    </source>
</evidence>